<dbReference type="Pfam" id="PF24391">
    <property type="entry name" value="HD-CE"/>
    <property type="match status" value="1"/>
</dbReference>
<dbReference type="EMBL" id="QRST01000020">
    <property type="protein sequence ID" value="RGQ03734.1"/>
    <property type="molecule type" value="Genomic_DNA"/>
</dbReference>
<evidence type="ECO:0000313" key="2">
    <source>
        <dbReference type="EMBL" id="RGQ03734.1"/>
    </source>
</evidence>
<comment type="caution">
    <text evidence="2">The sequence shown here is derived from an EMBL/GenBank/DDBJ whole genome shotgun (WGS) entry which is preliminary data.</text>
</comment>
<evidence type="ECO:0000259" key="1">
    <source>
        <dbReference type="Pfam" id="PF24391"/>
    </source>
</evidence>
<proteinExistence type="predicted"/>
<sequence length="928" mass="109070">MEEYRLEDHLKECSEKYPRYENLYATWNLNKETCINALKSVSINYTHFSEHDASHSQTIIDKIEMLLGDRIKNLSPTDTWLILHAAYTHDLGMLLKMKDLEDAWKSEEFEEFWEQARNGIDEDLKEAIEAIYNLEKYKDSYYNSLKIYRYVNLINQSYFRRKHSNISEQYLTSLGRNLKIDLTCNGRINANLFYLLGEICGLHTANENEILKLDYETNGFSTDYAHPRFVAVLLRLGDLLDIDNGRFNPFTALVAGDPPEQTKPHIEKHQSTRHLLITPEKIEFRSDCSSDEAYREIRNTIKWLEKEIKFLTLNWSQIVPKNLGGYAPRFDKKELLLKGVPDIEGTSDLKLQISQEKAFDIIEGYNIYDDKFVFIREVIQNALDATKLKLWQDLKNGIYDFAIKRKEVLNNLRELKPFDLSEEIYKNYMINIKLSTLDNGDVKFEIQDKGIGIDVESFKRMSQVAISNTDYRSLKKYISKMPRWLRPTAGFGIGLQTIYLVADSFKIITNNGIETLEANINSIKKGGFIKLNRYDEKIREEKIKQGTIIEIVLKKDVLKNLNGIRRDIIEDYNNNMDPLDKDTHKYFNEMKLLSRLDSNLNNINWFSIKVKSEIVGEKEYCSKIRLDYTNNHIIKDNYIIINKNNYKDVIIWDKNTDTYAKFSLDEKNRGLSVYLKGIRLLESNLINNRQSIDIDIDFYGLDLKENIQLNREKLTSKGIDKVTNIIKNIVNCYQDYIFENNGKNFIENIDEYSDSSIENLWLFCDIKHKMKFSEQLNQKIANIPITVFRLNENNKYVLDNTILNEILPLNESVYFVSIHNYKFDTIKEPKEVLEILNQIPDNIKQQRLVLNTENMHFIDNLLYKDLYFQKKGNLKVFTVYLEDELTDLKKYVINLSKESKNLMLSFLSEKKIIIDVLYLQLICIKVLL</sequence>
<reference evidence="2 3" key="1">
    <citation type="submission" date="2018-08" db="EMBL/GenBank/DDBJ databases">
        <title>A genome reference for cultivated species of the human gut microbiota.</title>
        <authorList>
            <person name="Zou Y."/>
            <person name="Xue W."/>
            <person name="Luo G."/>
        </authorList>
    </citation>
    <scope>NUCLEOTIDE SEQUENCE [LARGE SCALE GENOMIC DNA]</scope>
    <source>
        <strain evidence="2 3">AF29-2</strain>
    </source>
</reference>
<protein>
    <recommendedName>
        <fullName evidence="1">HD-CE domain-containing protein</fullName>
    </recommendedName>
</protein>
<evidence type="ECO:0000313" key="3">
    <source>
        <dbReference type="Proteomes" id="UP000284662"/>
    </source>
</evidence>
<organism evidence="2 3">
    <name type="scientific">Megamonas rupellensis</name>
    <dbReference type="NCBI Taxonomy" id="491921"/>
    <lineage>
        <taxon>Bacteria</taxon>
        <taxon>Bacillati</taxon>
        <taxon>Bacillota</taxon>
        <taxon>Negativicutes</taxon>
        <taxon>Selenomonadales</taxon>
        <taxon>Selenomonadaceae</taxon>
        <taxon>Megamonas</taxon>
    </lineage>
</organism>
<dbReference type="Gene3D" id="3.30.565.10">
    <property type="entry name" value="Histidine kinase-like ATPase, C-terminal domain"/>
    <property type="match status" value="1"/>
</dbReference>
<gene>
    <name evidence="2" type="ORF">DWZ11_09000</name>
</gene>
<dbReference type="Proteomes" id="UP000284662">
    <property type="component" value="Unassembled WGS sequence"/>
</dbReference>
<dbReference type="SUPFAM" id="SSF55874">
    <property type="entry name" value="ATPase domain of HSP90 chaperone/DNA topoisomerase II/histidine kinase"/>
    <property type="match status" value="1"/>
</dbReference>
<feature type="domain" description="HD-CE" evidence="1">
    <location>
        <begin position="47"/>
        <end position="309"/>
    </location>
</feature>
<dbReference type="RefSeq" id="WP_117976922.1">
    <property type="nucleotide sequence ID" value="NZ_QRST01000020.1"/>
</dbReference>
<accession>A0A411ZLP0</accession>
<dbReference type="AlphaFoldDB" id="A0A411ZLP0"/>
<dbReference type="InterPro" id="IPR056471">
    <property type="entry name" value="HD-CE"/>
</dbReference>
<name>A0A411ZLP0_9FIRM</name>
<dbReference type="InterPro" id="IPR036890">
    <property type="entry name" value="HATPase_C_sf"/>
</dbReference>